<keyword evidence="4" id="KW-0732">Signal</keyword>
<dbReference type="InterPro" id="IPR019358">
    <property type="entry name" value="NEMP_fam"/>
</dbReference>
<feature type="transmembrane region" description="Helical" evidence="8">
    <location>
        <begin position="32"/>
        <end position="49"/>
    </location>
</feature>
<gene>
    <name evidence="10" type="primary">LOC107494348</name>
</gene>
<evidence type="ECO:0000313" key="10">
    <source>
        <dbReference type="RefSeq" id="XP_015970889.1"/>
    </source>
</evidence>
<comment type="subcellular location">
    <subcellularLocation>
        <location evidence="1">Nucleus inner membrane</location>
        <topology evidence="1">Multi-pass membrane protein</topology>
        <orientation evidence="1">Nucleoplasmic side</orientation>
    </subcellularLocation>
</comment>
<evidence type="ECO:0000256" key="7">
    <source>
        <dbReference type="ARBA" id="ARBA00023242"/>
    </source>
</evidence>
<dbReference type="GeneID" id="107494348"/>
<evidence type="ECO:0000256" key="6">
    <source>
        <dbReference type="ARBA" id="ARBA00023136"/>
    </source>
</evidence>
<evidence type="ECO:0000256" key="8">
    <source>
        <dbReference type="SAM" id="Phobius"/>
    </source>
</evidence>
<keyword evidence="6 8" id="KW-0472">Membrane</keyword>
<dbReference type="PANTHER" id="PTHR31587:SF3">
    <property type="entry name" value="EXPRESSED PROTEIN"/>
    <property type="match status" value="1"/>
</dbReference>
<evidence type="ECO:0000256" key="5">
    <source>
        <dbReference type="ARBA" id="ARBA00022989"/>
    </source>
</evidence>
<comment type="similarity">
    <text evidence="2">Belongs to the NEMP family.</text>
</comment>
<dbReference type="Pfam" id="PF10225">
    <property type="entry name" value="NEMP"/>
    <property type="match status" value="1"/>
</dbReference>
<evidence type="ECO:0000256" key="4">
    <source>
        <dbReference type="ARBA" id="ARBA00022729"/>
    </source>
</evidence>
<keyword evidence="7" id="KW-0539">Nucleus</keyword>
<evidence type="ECO:0000313" key="9">
    <source>
        <dbReference type="Proteomes" id="UP000515211"/>
    </source>
</evidence>
<keyword evidence="5 8" id="KW-1133">Transmembrane helix</keyword>
<sequence length="160" mass="17407">MSPYDKRYADVRINGQTSVSVTIALEEDIQNLCLISLVLGLALLLAPIISRWVPCCHSSSMAIVIFPVIIILLFQVAIVVILSIILAGAALGDRIVRKFVFPKQDGTKHAGVAKFVILKWGMRIIGSAFIFQSTTDPPLANGALVSFAAAYLIIKCIHTW</sequence>
<evidence type="ECO:0000256" key="2">
    <source>
        <dbReference type="ARBA" id="ARBA00005748"/>
    </source>
</evidence>
<keyword evidence="9" id="KW-1185">Reference proteome</keyword>
<feature type="transmembrane region" description="Helical" evidence="8">
    <location>
        <begin position="61"/>
        <end position="91"/>
    </location>
</feature>
<dbReference type="Proteomes" id="UP000515211">
    <property type="component" value="Chromosome 6"/>
</dbReference>
<protein>
    <submittedName>
        <fullName evidence="10">Uncharacterized protein LOC107494348</fullName>
    </submittedName>
</protein>
<dbReference type="KEGG" id="adu:107494348"/>
<accession>A0A6P4DXY8</accession>
<dbReference type="AlphaFoldDB" id="A0A6P4DXY8"/>
<keyword evidence="3 8" id="KW-0812">Transmembrane</keyword>
<organism evidence="9 10">
    <name type="scientific">Arachis duranensis</name>
    <name type="common">Wild peanut</name>
    <dbReference type="NCBI Taxonomy" id="130453"/>
    <lineage>
        <taxon>Eukaryota</taxon>
        <taxon>Viridiplantae</taxon>
        <taxon>Streptophyta</taxon>
        <taxon>Embryophyta</taxon>
        <taxon>Tracheophyta</taxon>
        <taxon>Spermatophyta</taxon>
        <taxon>Magnoliopsida</taxon>
        <taxon>eudicotyledons</taxon>
        <taxon>Gunneridae</taxon>
        <taxon>Pentapetalae</taxon>
        <taxon>rosids</taxon>
        <taxon>fabids</taxon>
        <taxon>Fabales</taxon>
        <taxon>Fabaceae</taxon>
        <taxon>Papilionoideae</taxon>
        <taxon>50 kb inversion clade</taxon>
        <taxon>dalbergioids sensu lato</taxon>
        <taxon>Dalbergieae</taxon>
        <taxon>Pterocarpus clade</taxon>
        <taxon>Arachis</taxon>
    </lineage>
</organism>
<name>A0A6P4DXY8_ARADU</name>
<reference evidence="10" key="2">
    <citation type="submission" date="2025-08" db="UniProtKB">
        <authorList>
            <consortium name="RefSeq"/>
        </authorList>
    </citation>
    <scope>IDENTIFICATION</scope>
    <source>
        <tissue evidence="10">Whole plant</tissue>
    </source>
</reference>
<dbReference type="GO" id="GO:0005637">
    <property type="term" value="C:nuclear inner membrane"/>
    <property type="evidence" value="ECO:0007669"/>
    <property type="project" value="UniProtKB-SubCell"/>
</dbReference>
<evidence type="ECO:0000256" key="1">
    <source>
        <dbReference type="ARBA" id="ARBA00004575"/>
    </source>
</evidence>
<evidence type="ECO:0000256" key="3">
    <source>
        <dbReference type="ARBA" id="ARBA00022692"/>
    </source>
</evidence>
<reference evidence="9" key="1">
    <citation type="journal article" date="2016" name="Nat. Genet.">
        <title>The genome sequences of Arachis duranensis and Arachis ipaensis, the diploid ancestors of cultivated peanut.</title>
        <authorList>
            <person name="Bertioli D.J."/>
            <person name="Cannon S.B."/>
            <person name="Froenicke L."/>
            <person name="Huang G."/>
            <person name="Farmer A.D."/>
            <person name="Cannon E.K."/>
            <person name="Liu X."/>
            <person name="Gao D."/>
            <person name="Clevenger J."/>
            <person name="Dash S."/>
            <person name="Ren L."/>
            <person name="Moretzsohn M.C."/>
            <person name="Shirasawa K."/>
            <person name="Huang W."/>
            <person name="Vidigal B."/>
            <person name="Abernathy B."/>
            <person name="Chu Y."/>
            <person name="Niederhuth C.E."/>
            <person name="Umale P."/>
            <person name="Araujo A.C."/>
            <person name="Kozik A."/>
            <person name="Kim K.D."/>
            <person name="Burow M.D."/>
            <person name="Varshney R.K."/>
            <person name="Wang X."/>
            <person name="Zhang X."/>
            <person name="Barkley N."/>
            <person name="Guimaraes P.M."/>
            <person name="Isobe S."/>
            <person name="Guo B."/>
            <person name="Liao B."/>
            <person name="Stalker H.T."/>
            <person name="Schmitz R.J."/>
            <person name="Scheffler B.E."/>
            <person name="Leal-Bertioli S.C."/>
            <person name="Xun X."/>
            <person name="Jackson S.A."/>
            <person name="Michelmore R."/>
            <person name="Ozias-Akins P."/>
        </authorList>
    </citation>
    <scope>NUCLEOTIDE SEQUENCE [LARGE SCALE GENOMIC DNA]</scope>
    <source>
        <strain evidence="9">cv. V14167</strain>
    </source>
</reference>
<dbReference type="RefSeq" id="XP_015970889.1">
    <property type="nucleotide sequence ID" value="XM_016115403.3"/>
</dbReference>
<proteinExistence type="inferred from homology"/>
<dbReference type="PANTHER" id="PTHR31587">
    <property type="entry name" value="TRANSMEMBRANE PROTEIN (DUF2215)"/>
    <property type="match status" value="1"/>
</dbReference>